<comment type="caution">
    <text evidence="1">The sequence shown here is derived from an EMBL/GenBank/DDBJ whole genome shotgun (WGS) entry which is preliminary data.</text>
</comment>
<protein>
    <submittedName>
        <fullName evidence="1">Uncharacterized protein</fullName>
    </submittedName>
</protein>
<proteinExistence type="predicted"/>
<keyword evidence="2" id="KW-1185">Reference proteome</keyword>
<organism evidence="1 2">
    <name type="scientific">Oedothorax gibbosus</name>
    <dbReference type="NCBI Taxonomy" id="931172"/>
    <lineage>
        <taxon>Eukaryota</taxon>
        <taxon>Metazoa</taxon>
        <taxon>Ecdysozoa</taxon>
        <taxon>Arthropoda</taxon>
        <taxon>Chelicerata</taxon>
        <taxon>Arachnida</taxon>
        <taxon>Araneae</taxon>
        <taxon>Araneomorphae</taxon>
        <taxon>Entelegynae</taxon>
        <taxon>Araneoidea</taxon>
        <taxon>Linyphiidae</taxon>
        <taxon>Erigoninae</taxon>
        <taxon>Oedothorax</taxon>
    </lineage>
</organism>
<dbReference type="Proteomes" id="UP000827092">
    <property type="component" value="Unassembled WGS sequence"/>
</dbReference>
<dbReference type="AlphaFoldDB" id="A0AAV6TJQ5"/>
<dbReference type="EMBL" id="JAFNEN010003362">
    <property type="protein sequence ID" value="KAG8171938.1"/>
    <property type="molecule type" value="Genomic_DNA"/>
</dbReference>
<sequence>RRLTTFAELFPKKILNGEVQV</sequence>
<reference evidence="1 2" key="1">
    <citation type="journal article" date="2022" name="Nat. Ecol. Evol.">
        <title>A masculinizing supergene underlies an exaggerated male reproductive morph in a spider.</title>
        <authorList>
            <person name="Hendrickx F."/>
            <person name="De Corte Z."/>
            <person name="Sonet G."/>
            <person name="Van Belleghem S.M."/>
            <person name="Kostlbacher S."/>
            <person name="Vangestel C."/>
        </authorList>
    </citation>
    <scope>NUCLEOTIDE SEQUENCE [LARGE SCALE GENOMIC DNA]</scope>
    <source>
        <strain evidence="1">W744_W776</strain>
    </source>
</reference>
<accession>A0AAV6TJQ5</accession>
<name>A0AAV6TJQ5_9ARAC</name>
<evidence type="ECO:0000313" key="2">
    <source>
        <dbReference type="Proteomes" id="UP000827092"/>
    </source>
</evidence>
<feature type="non-terminal residue" evidence="1">
    <location>
        <position position="1"/>
    </location>
</feature>
<evidence type="ECO:0000313" key="1">
    <source>
        <dbReference type="EMBL" id="KAG8171938.1"/>
    </source>
</evidence>
<gene>
    <name evidence="1" type="ORF">JTE90_001493</name>
</gene>